<feature type="transmembrane region" description="Helical" evidence="11">
    <location>
        <begin position="290"/>
        <end position="317"/>
    </location>
</feature>
<keyword evidence="6 11" id="KW-0812">Transmembrane</keyword>
<dbReference type="InterPro" id="IPR001046">
    <property type="entry name" value="NRAMP_fam"/>
</dbReference>
<dbReference type="GO" id="GO:0031902">
    <property type="term" value="C:late endosome membrane"/>
    <property type="evidence" value="ECO:0007669"/>
    <property type="project" value="UniProtKB-SubCell"/>
</dbReference>
<dbReference type="NCBIfam" id="TIGR01197">
    <property type="entry name" value="nramp"/>
    <property type="match status" value="1"/>
</dbReference>
<gene>
    <name evidence="12" type="primary">LOC118309808</name>
</gene>
<feature type="transmembrane region" description="Helical" evidence="11">
    <location>
        <begin position="468"/>
        <end position="493"/>
    </location>
</feature>
<evidence type="ECO:0000256" key="9">
    <source>
        <dbReference type="ARBA" id="ARBA00023228"/>
    </source>
</evidence>
<keyword evidence="4" id="KW-0813">Transport</keyword>
<reference evidence="12" key="1">
    <citation type="submission" date="2023-05" db="EMBL/GenBank/DDBJ databases">
        <title>High-quality long-read genome of Scophthalmus maximus.</title>
        <authorList>
            <person name="Lien S."/>
            <person name="Martinez P."/>
        </authorList>
    </citation>
    <scope>NUCLEOTIDE SEQUENCE [LARGE SCALE GENOMIC DNA]</scope>
</reference>
<dbReference type="GO" id="GO:0005765">
    <property type="term" value="C:lysosomal membrane"/>
    <property type="evidence" value="ECO:0007669"/>
    <property type="project" value="UniProtKB-SubCell"/>
</dbReference>
<dbReference type="PANTHER" id="PTHR11706:SF33">
    <property type="entry name" value="NATURAL RESISTANCE-ASSOCIATED MACROPHAGE PROTEIN 2"/>
    <property type="match status" value="1"/>
</dbReference>
<feature type="region of interest" description="Disordered" evidence="10">
    <location>
        <begin position="1"/>
        <end position="37"/>
    </location>
</feature>
<dbReference type="Proteomes" id="UP000694558">
    <property type="component" value="Chromosome 6"/>
</dbReference>
<organism evidence="12 13">
    <name type="scientific">Scophthalmus maximus</name>
    <name type="common">Turbot</name>
    <name type="synonym">Psetta maxima</name>
    <dbReference type="NCBI Taxonomy" id="52904"/>
    <lineage>
        <taxon>Eukaryota</taxon>
        <taxon>Metazoa</taxon>
        <taxon>Chordata</taxon>
        <taxon>Craniata</taxon>
        <taxon>Vertebrata</taxon>
        <taxon>Euteleostomi</taxon>
        <taxon>Actinopterygii</taxon>
        <taxon>Neopterygii</taxon>
        <taxon>Teleostei</taxon>
        <taxon>Neoteleostei</taxon>
        <taxon>Acanthomorphata</taxon>
        <taxon>Carangaria</taxon>
        <taxon>Pleuronectiformes</taxon>
        <taxon>Pleuronectoidei</taxon>
        <taxon>Scophthalmidae</taxon>
        <taxon>Scophthalmus</taxon>
    </lineage>
</organism>
<evidence type="ECO:0000313" key="13">
    <source>
        <dbReference type="Proteomes" id="UP000694558"/>
    </source>
</evidence>
<dbReference type="HAMAP" id="MF_00221">
    <property type="entry name" value="NRAMP"/>
    <property type="match status" value="1"/>
</dbReference>
<sequence length="554" mass="61296">HTWTPEQSTHTHDSPPDNGVQTSQYNSISPPASPVADEEPFSTYFEDKVPIPESENQIFSFRKLWAFTGPGFLMSIAYLDPGNIESDLQSGAKAGFKLLWVLLLATIIGLLLQRLAARLGVVTGMHLAEVCNRQYPTVPRIILWLMVELAIIGSDMQEVIGCAIALNLLSVGRIPLWAGVLITITDTFVFLFLDKYGLRKLEAFFGFLITVMAISFGYEYVLVKPDQGELLKGMFLPYCAGCGPVQLEQAVGIVGAVIMPHNIYLHSALVKSREIDRRNKKEVKEANKYYFIESTIALFISFLINVFVVAVFAQAFYAKTNIQVVGQCNATGSPHTDLFPLNNDTLEVDIYKGGVVLGCVFGPAALYIWAVGILAAGQSSTMTGTYSGQFVMEGFLNLRWSRFARVLLTRSIAIVPTLLVAIFQDVQHLTGMNDFLNVLQSMQLPFALIPILTFTSLTSIMNDFANGWVWKISGSVVILVVCAINMYFVVVYVTSLNSVLLYVLASLLSIAYLCFVVYLAWHCLIALGVSCLDFSSRVRKRPAVLIEEQSEYDS</sequence>
<dbReference type="AlphaFoldDB" id="A0A8D3E3Q2"/>
<evidence type="ECO:0000313" key="12">
    <source>
        <dbReference type="Ensembl" id="ENSSMAP00000066411.1"/>
    </source>
</evidence>
<feature type="transmembrane region" description="Helical" evidence="11">
    <location>
        <begin position="499"/>
        <end position="532"/>
    </location>
</feature>
<evidence type="ECO:0000256" key="4">
    <source>
        <dbReference type="ARBA" id="ARBA00022448"/>
    </source>
</evidence>
<dbReference type="GeneTree" id="ENSGT00940000155330"/>
<keyword evidence="5" id="KW-0406">Ion transport</keyword>
<keyword evidence="8 11" id="KW-0472">Membrane</keyword>
<feature type="transmembrane region" description="Helical" evidence="11">
    <location>
        <begin position="250"/>
        <end position="269"/>
    </location>
</feature>
<keyword evidence="9" id="KW-0458">Lysosome</keyword>
<comment type="subcellular location">
    <subcellularLocation>
        <location evidence="1">Late endosome membrane</location>
        <topology evidence="1">Multi-pass membrane protein</topology>
    </subcellularLocation>
    <subcellularLocation>
        <location evidence="2">Lysosome membrane</location>
        <topology evidence="2">Multi-pass membrane protein</topology>
    </subcellularLocation>
</comment>
<evidence type="ECO:0008006" key="14">
    <source>
        <dbReference type="Google" id="ProtNLM"/>
    </source>
</evidence>
<feature type="transmembrane region" description="Helical" evidence="11">
    <location>
        <begin position="355"/>
        <end position="376"/>
    </location>
</feature>
<dbReference type="Pfam" id="PF01566">
    <property type="entry name" value="Nramp"/>
    <property type="match status" value="1"/>
</dbReference>
<evidence type="ECO:0000256" key="7">
    <source>
        <dbReference type="ARBA" id="ARBA00022989"/>
    </source>
</evidence>
<reference evidence="12" key="2">
    <citation type="submission" date="2025-08" db="UniProtKB">
        <authorList>
            <consortium name="Ensembl"/>
        </authorList>
    </citation>
    <scope>IDENTIFICATION</scope>
</reference>
<dbReference type="Ensembl" id="ENSSMAT00000071988.1">
    <property type="protein sequence ID" value="ENSSMAP00000066411.1"/>
    <property type="gene ID" value="ENSSMAG00000004808.2"/>
</dbReference>
<feature type="transmembrane region" description="Helical" evidence="11">
    <location>
        <begin position="407"/>
        <end position="424"/>
    </location>
</feature>
<keyword evidence="5" id="KW-0410">Iron transport</keyword>
<evidence type="ECO:0000256" key="8">
    <source>
        <dbReference type="ARBA" id="ARBA00023136"/>
    </source>
</evidence>
<dbReference type="NCBIfam" id="NF037982">
    <property type="entry name" value="Nramp_1"/>
    <property type="match status" value="1"/>
</dbReference>
<proteinExistence type="inferred from homology"/>
<feature type="compositionally biased region" description="Polar residues" evidence="10">
    <location>
        <begin position="19"/>
        <end position="30"/>
    </location>
</feature>
<feature type="transmembrane region" description="Helical" evidence="11">
    <location>
        <begin position="444"/>
        <end position="461"/>
    </location>
</feature>
<keyword evidence="7 11" id="KW-1133">Transmembrane helix</keyword>
<dbReference type="PRINTS" id="PR00447">
    <property type="entry name" value="NATRESASSCMP"/>
</dbReference>
<dbReference type="GO" id="GO:0005381">
    <property type="term" value="F:iron ion transmembrane transporter activity"/>
    <property type="evidence" value="ECO:0007669"/>
    <property type="project" value="TreeGrafter"/>
</dbReference>
<evidence type="ECO:0000256" key="5">
    <source>
        <dbReference type="ARBA" id="ARBA00022496"/>
    </source>
</evidence>
<feature type="transmembrane region" description="Helical" evidence="11">
    <location>
        <begin position="205"/>
        <end position="223"/>
    </location>
</feature>
<evidence type="ECO:0000256" key="10">
    <source>
        <dbReference type="SAM" id="MobiDB-lite"/>
    </source>
</evidence>
<dbReference type="GO" id="GO:0005886">
    <property type="term" value="C:plasma membrane"/>
    <property type="evidence" value="ECO:0007669"/>
    <property type="project" value="TreeGrafter"/>
</dbReference>
<feature type="transmembrane region" description="Helical" evidence="11">
    <location>
        <begin position="99"/>
        <end position="121"/>
    </location>
</feature>
<keyword evidence="5" id="KW-0408">Iron</keyword>
<comment type="similarity">
    <text evidence="3">Belongs to the NRAMP family.</text>
</comment>
<evidence type="ECO:0000256" key="1">
    <source>
        <dbReference type="ARBA" id="ARBA00004107"/>
    </source>
</evidence>
<protein>
    <recommendedName>
        <fullName evidence="14">Solute carrier family 11 member 2</fullName>
    </recommendedName>
</protein>
<evidence type="ECO:0000256" key="11">
    <source>
        <dbReference type="SAM" id="Phobius"/>
    </source>
</evidence>
<evidence type="ECO:0000256" key="3">
    <source>
        <dbReference type="ARBA" id="ARBA00006670"/>
    </source>
</evidence>
<dbReference type="PANTHER" id="PTHR11706">
    <property type="entry name" value="SOLUTE CARRIER PROTEIN FAMILY 11 MEMBER"/>
    <property type="match status" value="1"/>
</dbReference>
<accession>A0A8D3E3Q2</accession>
<dbReference type="GO" id="GO:0015086">
    <property type="term" value="F:cadmium ion transmembrane transporter activity"/>
    <property type="evidence" value="ECO:0007669"/>
    <property type="project" value="TreeGrafter"/>
</dbReference>
<dbReference type="GO" id="GO:0005384">
    <property type="term" value="F:manganese ion transmembrane transporter activity"/>
    <property type="evidence" value="ECO:0007669"/>
    <property type="project" value="TreeGrafter"/>
</dbReference>
<feature type="transmembrane region" description="Helical" evidence="11">
    <location>
        <begin position="174"/>
        <end position="193"/>
    </location>
</feature>
<evidence type="ECO:0000256" key="6">
    <source>
        <dbReference type="ARBA" id="ARBA00022692"/>
    </source>
</evidence>
<name>A0A8D3E3Q2_SCOMX</name>
<evidence type="ECO:0000256" key="2">
    <source>
        <dbReference type="ARBA" id="ARBA00004155"/>
    </source>
</evidence>